<dbReference type="AlphaFoldDB" id="A0A3M7S738"/>
<dbReference type="EMBL" id="REGN01001943">
    <property type="protein sequence ID" value="RNA31418.1"/>
    <property type="molecule type" value="Genomic_DNA"/>
</dbReference>
<evidence type="ECO:0000313" key="2">
    <source>
        <dbReference type="Proteomes" id="UP000276133"/>
    </source>
</evidence>
<name>A0A3M7S738_BRAPC</name>
<keyword evidence="2" id="KW-1185">Reference proteome</keyword>
<organism evidence="1 2">
    <name type="scientific">Brachionus plicatilis</name>
    <name type="common">Marine rotifer</name>
    <name type="synonym">Brachionus muelleri</name>
    <dbReference type="NCBI Taxonomy" id="10195"/>
    <lineage>
        <taxon>Eukaryota</taxon>
        <taxon>Metazoa</taxon>
        <taxon>Spiralia</taxon>
        <taxon>Gnathifera</taxon>
        <taxon>Rotifera</taxon>
        <taxon>Eurotatoria</taxon>
        <taxon>Monogononta</taxon>
        <taxon>Pseudotrocha</taxon>
        <taxon>Ploima</taxon>
        <taxon>Brachionidae</taxon>
        <taxon>Brachionus</taxon>
    </lineage>
</organism>
<gene>
    <name evidence="1" type="ORF">BpHYR1_021569</name>
</gene>
<protein>
    <submittedName>
        <fullName evidence="1">Uncharacterized protein</fullName>
    </submittedName>
</protein>
<proteinExistence type="predicted"/>
<sequence length="73" mass="8558">MAKHPNRVNYVIKRVNQKRSKAFLIHKNRLKKYFVESHVPNPTTKKSKTKNKQLKILETIDESGEEDLGQQVV</sequence>
<comment type="caution">
    <text evidence="1">The sequence shown here is derived from an EMBL/GenBank/DDBJ whole genome shotgun (WGS) entry which is preliminary data.</text>
</comment>
<dbReference type="Proteomes" id="UP000276133">
    <property type="component" value="Unassembled WGS sequence"/>
</dbReference>
<evidence type="ECO:0000313" key="1">
    <source>
        <dbReference type="EMBL" id="RNA31418.1"/>
    </source>
</evidence>
<reference evidence="1 2" key="1">
    <citation type="journal article" date="2018" name="Sci. Rep.">
        <title>Genomic signatures of local adaptation to the degree of environmental predictability in rotifers.</title>
        <authorList>
            <person name="Franch-Gras L."/>
            <person name="Hahn C."/>
            <person name="Garcia-Roger E.M."/>
            <person name="Carmona M.J."/>
            <person name="Serra M."/>
            <person name="Gomez A."/>
        </authorList>
    </citation>
    <scope>NUCLEOTIDE SEQUENCE [LARGE SCALE GENOMIC DNA]</scope>
    <source>
        <strain evidence="1">HYR1</strain>
    </source>
</reference>
<accession>A0A3M7S738</accession>